<gene>
    <name evidence="2" type="ORF">HYPSUDRAFT_568991</name>
</gene>
<keyword evidence="3" id="KW-1185">Reference proteome</keyword>
<accession>A0A0D2PVZ8</accession>
<reference evidence="3" key="1">
    <citation type="submission" date="2014-04" db="EMBL/GenBank/DDBJ databases">
        <title>Evolutionary Origins and Diversification of the Mycorrhizal Mutualists.</title>
        <authorList>
            <consortium name="DOE Joint Genome Institute"/>
            <consortium name="Mycorrhizal Genomics Consortium"/>
            <person name="Kohler A."/>
            <person name="Kuo A."/>
            <person name="Nagy L.G."/>
            <person name="Floudas D."/>
            <person name="Copeland A."/>
            <person name="Barry K.W."/>
            <person name="Cichocki N."/>
            <person name="Veneault-Fourrey C."/>
            <person name="LaButti K."/>
            <person name="Lindquist E.A."/>
            <person name="Lipzen A."/>
            <person name="Lundell T."/>
            <person name="Morin E."/>
            <person name="Murat C."/>
            <person name="Riley R."/>
            <person name="Ohm R."/>
            <person name="Sun H."/>
            <person name="Tunlid A."/>
            <person name="Henrissat B."/>
            <person name="Grigoriev I.V."/>
            <person name="Hibbett D.S."/>
            <person name="Martin F."/>
        </authorList>
    </citation>
    <scope>NUCLEOTIDE SEQUENCE [LARGE SCALE GENOMIC DNA]</scope>
    <source>
        <strain evidence="3">FD-334 SS-4</strain>
    </source>
</reference>
<feature type="region of interest" description="Disordered" evidence="1">
    <location>
        <begin position="131"/>
        <end position="163"/>
    </location>
</feature>
<evidence type="ECO:0000313" key="2">
    <source>
        <dbReference type="EMBL" id="KJA23660.1"/>
    </source>
</evidence>
<evidence type="ECO:0000256" key="1">
    <source>
        <dbReference type="SAM" id="MobiDB-lite"/>
    </source>
</evidence>
<sequence>MNVVCRSRTAFPRGARPIGARLRRTRPCATCTASPSPTRRSLTRTSTCHSQLSSIIHCTPTAKPEDTSARRSCTFIATTSPPFVLRTSTPRARRPLSLRRLNSTSLADPPAWLVSAPVSAHRRSAAYLQYAPSRPPRVHPPRFFLPPPPSRRPPNPPPTCGEP</sequence>
<name>A0A0D2PVZ8_HYPSF</name>
<dbReference type="AlphaFoldDB" id="A0A0D2PVZ8"/>
<feature type="compositionally biased region" description="Pro residues" evidence="1">
    <location>
        <begin position="143"/>
        <end position="163"/>
    </location>
</feature>
<proteinExistence type="predicted"/>
<dbReference type="Proteomes" id="UP000054270">
    <property type="component" value="Unassembled WGS sequence"/>
</dbReference>
<dbReference type="EMBL" id="KN817541">
    <property type="protein sequence ID" value="KJA23660.1"/>
    <property type="molecule type" value="Genomic_DNA"/>
</dbReference>
<protein>
    <submittedName>
        <fullName evidence="2">Uncharacterized protein</fullName>
    </submittedName>
</protein>
<evidence type="ECO:0000313" key="3">
    <source>
        <dbReference type="Proteomes" id="UP000054270"/>
    </source>
</evidence>
<organism evidence="2 3">
    <name type="scientific">Hypholoma sublateritium (strain FD-334 SS-4)</name>
    <dbReference type="NCBI Taxonomy" id="945553"/>
    <lineage>
        <taxon>Eukaryota</taxon>
        <taxon>Fungi</taxon>
        <taxon>Dikarya</taxon>
        <taxon>Basidiomycota</taxon>
        <taxon>Agaricomycotina</taxon>
        <taxon>Agaricomycetes</taxon>
        <taxon>Agaricomycetidae</taxon>
        <taxon>Agaricales</taxon>
        <taxon>Agaricineae</taxon>
        <taxon>Strophariaceae</taxon>
        <taxon>Hypholoma</taxon>
    </lineage>
</organism>